<evidence type="ECO:0000313" key="3">
    <source>
        <dbReference type="Proteomes" id="UP000186102"/>
    </source>
</evidence>
<dbReference type="InterPro" id="IPR050289">
    <property type="entry name" value="TorD/DmsD_chaperones"/>
</dbReference>
<reference evidence="2 3" key="1">
    <citation type="submission" date="2016-09" db="EMBL/GenBank/DDBJ databases">
        <title>Complete genome of Desulfosporosinus sp. OL.</title>
        <authorList>
            <person name="Mardanov A."/>
            <person name="Beletsky A."/>
            <person name="Panova A."/>
            <person name="Karnachuk O."/>
            <person name="Ravin N."/>
        </authorList>
    </citation>
    <scope>NUCLEOTIDE SEQUENCE [LARGE SCALE GENOMIC DNA]</scope>
    <source>
        <strain evidence="2 3">OL</strain>
    </source>
</reference>
<dbReference type="Pfam" id="PF02613">
    <property type="entry name" value="Nitrate_red_del"/>
    <property type="match status" value="1"/>
</dbReference>
<dbReference type="OrthoDB" id="9795302at2"/>
<dbReference type="STRING" id="1888891.DSOL_1155"/>
<name>A0A1Q8R0B7_9FIRM</name>
<dbReference type="InterPro" id="IPR020945">
    <property type="entry name" value="DMSO/NO3_reduct_chaperone"/>
</dbReference>
<dbReference type="PANTHER" id="PTHR34227:SF1">
    <property type="entry name" value="DIMETHYL SULFOXIDE REDUCTASE CHAPERONE-RELATED"/>
    <property type="match status" value="1"/>
</dbReference>
<dbReference type="AlphaFoldDB" id="A0A1Q8R0B7"/>
<gene>
    <name evidence="2" type="ORF">DSOL_1155</name>
</gene>
<dbReference type="Proteomes" id="UP000186102">
    <property type="component" value="Unassembled WGS sequence"/>
</dbReference>
<dbReference type="RefSeq" id="WP_075363894.1">
    <property type="nucleotide sequence ID" value="NZ_MLBF01000005.1"/>
</dbReference>
<dbReference type="PANTHER" id="PTHR34227">
    <property type="entry name" value="CHAPERONE PROTEIN YCDY"/>
    <property type="match status" value="1"/>
</dbReference>
<proteinExistence type="predicted"/>
<comment type="caution">
    <text evidence="2">The sequence shown here is derived from an EMBL/GenBank/DDBJ whole genome shotgun (WGS) entry which is preliminary data.</text>
</comment>
<protein>
    <submittedName>
        <fullName evidence="2">Anaerobic dimethyl sulfoxide reductase chaperone DmsD</fullName>
    </submittedName>
</protein>
<organism evidence="2 3">
    <name type="scientific">Desulfosporosinus metallidurans</name>
    <dbReference type="NCBI Taxonomy" id="1888891"/>
    <lineage>
        <taxon>Bacteria</taxon>
        <taxon>Bacillati</taxon>
        <taxon>Bacillota</taxon>
        <taxon>Clostridia</taxon>
        <taxon>Eubacteriales</taxon>
        <taxon>Desulfitobacteriaceae</taxon>
        <taxon>Desulfosporosinus</taxon>
    </lineage>
</organism>
<accession>A0A1Q8R0B7</accession>
<dbReference type="EMBL" id="MLBF01000005">
    <property type="protein sequence ID" value="OLN33044.1"/>
    <property type="molecule type" value="Genomic_DNA"/>
</dbReference>
<evidence type="ECO:0000256" key="1">
    <source>
        <dbReference type="ARBA" id="ARBA00023186"/>
    </source>
</evidence>
<dbReference type="SUPFAM" id="SSF89155">
    <property type="entry name" value="TorD-like"/>
    <property type="match status" value="1"/>
</dbReference>
<sequence>MNENTVAELFLSFASLFYRPCQDISEHLEELIDVWREELIIPDAKIAELSRFCIDYPAGTARLNALWEHYIPLFETGAVEAPPYASVYFSEDGLVMGPEAFAVQHVYETAGYGMGEKAENLPDHLAVELEFAALLARDGEEERLEEFRQKHLLPFLSKILPLIRETHRPVYAQAAEILENWQLNLKKEGDSVG</sequence>
<dbReference type="InterPro" id="IPR036411">
    <property type="entry name" value="TorD-like_sf"/>
</dbReference>
<keyword evidence="3" id="KW-1185">Reference proteome</keyword>
<dbReference type="Gene3D" id="1.10.3480.10">
    <property type="entry name" value="TorD-like"/>
    <property type="match status" value="1"/>
</dbReference>
<keyword evidence="1" id="KW-0143">Chaperone</keyword>
<evidence type="ECO:0000313" key="2">
    <source>
        <dbReference type="EMBL" id="OLN33044.1"/>
    </source>
</evidence>